<dbReference type="PROSITE" id="PS51736">
    <property type="entry name" value="RECOMBINASES_3"/>
    <property type="match status" value="1"/>
</dbReference>
<dbReference type="GO" id="GO:0003677">
    <property type="term" value="F:DNA binding"/>
    <property type="evidence" value="ECO:0007669"/>
    <property type="project" value="InterPro"/>
</dbReference>
<evidence type="ECO:0000259" key="1">
    <source>
        <dbReference type="PROSITE" id="PS51736"/>
    </source>
</evidence>
<name>A0A391NZ14_9FIRM</name>
<dbReference type="CDD" id="cd00338">
    <property type="entry name" value="Ser_Recombinase"/>
    <property type="match status" value="1"/>
</dbReference>
<gene>
    <name evidence="3" type="ORF">KGMB01110_04930</name>
</gene>
<organism evidence="3 4">
    <name type="scientific">Mediterraneibacter butyricigenes</name>
    <dbReference type="NCBI Taxonomy" id="2316025"/>
    <lineage>
        <taxon>Bacteria</taxon>
        <taxon>Bacillati</taxon>
        <taxon>Bacillota</taxon>
        <taxon>Clostridia</taxon>
        <taxon>Lachnospirales</taxon>
        <taxon>Lachnospiraceae</taxon>
        <taxon>Mediterraneibacter</taxon>
    </lineage>
</organism>
<dbReference type="InterPro" id="IPR038109">
    <property type="entry name" value="DNA_bind_recomb_sf"/>
</dbReference>
<dbReference type="SUPFAM" id="SSF53041">
    <property type="entry name" value="Resolvase-like"/>
    <property type="match status" value="1"/>
</dbReference>
<dbReference type="Gene3D" id="3.40.50.1390">
    <property type="entry name" value="Resolvase, N-terminal catalytic domain"/>
    <property type="match status" value="1"/>
</dbReference>
<evidence type="ECO:0000313" key="4">
    <source>
        <dbReference type="Proteomes" id="UP000265643"/>
    </source>
</evidence>
<feature type="domain" description="Resolvase/invertase-type recombinase catalytic" evidence="1">
    <location>
        <begin position="4"/>
        <end position="155"/>
    </location>
</feature>
<proteinExistence type="predicted"/>
<keyword evidence="4" id="KW-1185">Reference proteome</keyword>
<dbReference type="Proteomes" id="UP000265643">
    <property type="component" value="Unassembled WGS sequence"/>
</dbReference>
<feature type="domain" description="Recombinase" evidence="2">
    <location>
        <begin position="163"/>
        <end position="297"/>
    </location>
</feature>
<dbReference type="InterPro" id="IPR006119">
    <property type="entry name" value="Resolv_N"/>
</dbReference>
<dbReference type="RefSeq" id="WP_119297457.1">
    <property type="nucleotide sequence ID" value="NZ_BHGK01000001.1"/>
</dbReference>
<sequence>MKNEYCIYLRKSRGDSALEAMGVDVLERHERTLLDLAKQMNLSITAIYREVVSGDSISARPEMQKLLAEVESGKWKGVLVMEVERLARGDTIDQGIVQRAFQYTDTLIVTPVKVYNPANEFDEEYFEFGLFMSRREYKTIKRRMQAGRYAAAKEGKWPFNAAPYGFRRFKLSKEKGWTLVPEEEEVPVVRLVYARYTGPDRVGVTTIRRYLNDRQMFTRSGKLWTDSMIREMLANPVYDQMVAIGRRKQITALEDGQPVKKRPRCDNYEVYQGRHPRIIDHDVWMEAQSYLGRGKPKLPEQYSVKNPLAGLIVCSQCKKKMLRRPAALTGNKHGAPYDSILCNTQGCPTVGCSLDLLEHSVIDALSEWVKDYELDHVIPESKVPELTDLLGSTEKEKAALLSQKENLFNLLEQGVYSSEVFLERSHVLQERINAVDDKILDLQKEIEYEKNNDAHIHSFIPSCKGLLSCYWDLSVEEKNKALKMLLHSVEYKKLKRNKKGHKDDASFELTIKPRIPRI</sequence>
<dbReference type="AlphaFoldDB" id="A0A391NZ14"/>
<protein>
    <submittedName>
        <fullName evidence="3">Serine recombinase</fullName>
    </submittedName>
</protein>
<dbReference type="GO" id="GO:0000150">
    <property type="term" value="F:DNA strand exchange activity"/>
    <property type="evidence" value="ECO:0007669"/>
    <property type="project" value="InterPro"/>
</dbReference>
<accession>A0A391NZ14</accession>
<dbReference type="EMBL" id="BHGK01000001">
    <property type="protein sequence ID" value="GCA66057.1"/>
    <property type="molecule type" value="Genomic_DNA"/>
</dbReference>
<dbReference type="PROSITE" id="PS51737">
    <property type="entry name" value="RECOMBINASE_DNA_BIND"/>
    <property type="match status" value="1"/>
</dbReference>
<dbReference type="Pfam" id="PF00239">
    <property type="entry name" value="Resolvase"/>
    <property type="match status" value="1"/>
</dbReference>
<dbReference type="PANTHER" id="PTHR30461">
    <property type="entry name" value="DNA-INVERTASE FROM LAMBDOID PROPHAGE"/>
    <property type="match status" value="1"/>
</dbReference>
<comment type="caution">
    <text evidence="3">The sequence shown here is derived from an EMBL/GenBank/DDBJ whole genome shotgun (WGS) entry which is preliminary data.</text>
</comment>
<dbReference type="PANTHER" id="PTHR30461:SF23">
    <property type="entry name" value="DNA RECOMBINASE-RELATED"/>
    <property type="match status" value="1"/>
</dbReference>
<reference evidence="4" key="1">
    <citation type="submission" date="2018-09" db="EMBL/GenBank/DDBJ databases">
        <title>Draft Genome Sequence of Mediterraneibacter sp. KCTC 15684.</title>
        <authorList>
            <person name="Kim J.S."/>
            <person name="Han K.I."/>
            <person name="Suh M.K."/>
            <person name="Lee K.C."/>
            <person name="Eom M.K."/>
            <person name="Lee J.H."/>
            <person name="Park S.H."/>
            <person name="Kang S.W."/>
            <person name="Park J.E."/>
            <person name="Oh B.S."/>
            <person name="Yu S.Y."/>
            <person name="Choi S.H."/>
            <person name="Lee D.H."/>
            <person name="Yoon H."/>
            <person name="Kim B."/>
            <person name="Yang S.J."/>
            <person name="Lee J.S."/>
        </authorList>
    </citation>
    <scope>NUCLEOTIDE SEQUENCE [LARGE SCALE GENOMIC DNA]</scope>
    <source>
        <strain evidence="4">KCTC 15684</strain>
    </source>
</reference>
<dbReference type="Pfam" id="PF07508">
    <property type="entry name" value="Recombinase"/>
    <property type="match status" value="1"/>
</dbReference>
<evidence type="ECO:0000259" key="2">
    <source>
        <dbReference type="PROSITE" id="PS51737"/>
    </source>
</evidence>
<evidence type="ECO:0000313" key="3">
    <source>
        <dbReference type="EMBL" id="GCA66057.1"/>
    </source>
</evidence>
<dbReference type="SMART" id="SM00857">
    <property type="entry name" value="Resolvase"/>
    <property type="match status" value="1"/>
</dbReference>
<dbReference type="InterPro" id="IPR011109">
    <property type="entry name" value="DNA_bind_recombinase_dom"/>
</dbReference>
<dbReference type="InterPro" id="IPR036162">
    <property type="entry name" value="Resolvase-like_N_sf"/>
</dbReference>
<dbReference type="InterPro" id="IPR050639">
    <property type="entry name" value="SSR_resolvase"/>
</dbReference>
<dbReference type="Gene3D" id="3.90.1750.20">
    <property type="entry name" value="Putative Large Serine Recombinase, Chain B, Domain 2"/>
    <property type="match status" value="1"/>
</dbReference>